<evidence type="ECO:0000256" key="2">
    <source>
        <dbReference type="ARBA" id="ARBA00005988"/>
    </source>
</evidence>
<evidence type="ECO:0000259" key="7">
    <source>
        <dbReference type="PROSITE" id="PS52035"/>
    </source>
</evidence>
<evidence type="ECO:0000256" key="4">
    <source>
        <dbReference type="ARBA" id="ARBA00022801"/>
    </source>
</evidence>
<name>A0A3B0V6L7_9ZZZZ</name>
<dbReference type="CDD" id="cd00596">
    <property type="entry name" value="Peptidase_M14_like"/>
    <property type="match status" value="1"/>
</dbReference>
<keyword evidence="3" id="KW-0645">Protease</keyword>
<gene>
    <name evidence="8" type="ORF">MNBD_CHLOROFLEXI01-1551</name>
</gene>
<dbReference type="Gene3D" id="3.40.630.10">
    <property type="entry name" value="Zn peptidases"/>
    <property type="match status" value="1"/>
</dbReference>
<evidence type="ECO:0000256" key="6">
    <source>
        <dbReference type="ARBA" id="ARBA00023049"/>
    </source>
</evidence>
<dbReference type="GO" id="GO:0004181">
    <property type="term" value="F:metallocarboxypeptidase activity"/>
    <property type="evidence" value="ECO:0007669"/>
    <property type="project" value="InterPro"/>
</dbReference>
<dbReference type="PANTHER" id="PTHR11705:SF143">
    <property type="entry name" value="SLL0236 PROTEIN"/>
    <property type="match status" value="1"/>
</dbReference>
<evidence type="ECO:0000256" key="3">
    <source>
        <dbReference type="ARBA" id="ARBA00022670"/>
    </source>
</evidence>
<dbReference type="AlphaFoldDB" id="A0A3B0V6L7"/>
<dbReference type="GO" id="GO:0008270">
    <property type="term" value="F:zinc ion binding"/>
    <property type="evidence" value="ECO:0007669"/>
    <property type="project" value="InterPro"/>
</dbReference>
<feature type="non-terminal residue" evidence="8">
    <location>
        <position position="1"/>
    </location>
</feature>
<evidence type="ECO:0000256" key="5">
    <source>
        <dbReference type="ARBA" id="ARBA00022833"/>
    </source>
</evidence>
<keyword evidence="4" id="KW-0378">Hydrolase</keyword>
<dbReference type="InterPro" id="IPR000834">
    <property type="entry name" value="Peptidase_M14"/>
</dbReference>
<sequence>LHAGFAPGSVDLAEQIITYFSENLAEIPPTISLIVIPNANPDSLRAPGQLVGRLNSNGVDLNRNWACRWTPDPLWGSEIQEGMGGSEPFSEPEVRSLADFITGQEPTAVIFWQARSAAGLVSPGGCNEGTAVSQTLADVYGEATDYRIADFEDLVNVEVQGDATNWLDDQAIPAVSVLLTDYTATDYEQNLAAIEAVIAYYADLEASE</sequence>
<keyword evidence="5" id="KW-0862">Zinc</keyword>
<organism evidence="8">
    <name type="scientific">hydrothermal vent metagenome</name>
    <dbReference type="NCBI Taxonomy" id="652676"/>
    <lineage>
        <taxon>unclassified sequences</taxon>
        <taxon>metagenomes</taxon>
        <taxon>ecological metagenomes</taxon>
    </lineage>
</organism>
<dbReference type="PANTHER" id="PTHR11705">
    <property type="entry name" value="PROTEASE FAMILY M14 CARBOXYPEPTIDASE A,B"/>
    <property type="match status" value="1"/>
</dbReference>
<evidence type="ECO:0000313" key="8">
    <source>
        <dbReference type="EMBL" id="VAW32499.1"/>
    </source>
</evidence>
<feature type="domain" description="Peptidase M14" evidence="7">
    <location>
        <begin position="1"/>
        <end position="208"/>
    </location>
</feature>
<dbReference type="GO" id="GO:0006508">
    <property type="term" value="P:proteolysis"/>
    <property type="evidence" value="ECO:0007669"/>
    <property type="project" value="UniProtKB-KW"/>
</dbReference>
<dbReference type="SUPFAM" id="SSF53187">
    <property type="entry name" value="Zn-dependent exopeptidases"/>
    <property type="match status" value="1"/>
</dbReference>
<proteinExistence type="inferred from homology"/>
<dbReference type="EMBL" id="UOEU01000364">
    <property type="protein sequence ID" value="VAW32499.1"/>
    <property type="molecule type" value="Genomic_DNA"/>
</dbReference>
<reference evidence="8" key="1">
    <citation type="submission" date="2018-06" db="EMBL/GenBank/DDBJ databases">
        <authorList>
            <person name="Zhirakovskaya E."/>
        </authorList>
    </citation>
    <scope>NUCLEOTIDE SEQUENCE</scope>
</reference>
<protein>
    <recommendedName>
        <fullName evidence="7">Peptidase M14 domain-containing protein</fullName>
    </recommendedName>
</protein>
<evidence type="ECO:0000256" key="1">
    <source>
        <dbReference type="ARBA" id="ARBA00001947"/>
    </source>
</evidence>
<comment type="similarity">
    <text evidence="2">Belongs to the peptidase M14 family.</text>
</comment>
<dbReference type="GO" id="GO:0005615">
    <property type="term" value="C:extracellular space"/>
    <property type="evidence" value="ECO:0007669"/>
    <property type="project" value="TreeGrafter"/>
</dbReference>
<dbReference type="PROSITE" id="PS52035">
    <property type="entry name" value="PEPTIDASE_M14"/>
    <property type="match status" value="1"/>
</dbReference>
<comment type="cofactor">
    <cofactor evidence="1">
        <name>Zn(2+)</name>
        <dbReference type="ChEBI" id="CHEBI:29105"/>
    </cofactor>
</comment>
<keyword evidence="6" id="KW-0482">Metalloprotease</keyword>
<accession>A0A3B0V6L7</accession>
<dbReference type="Pfam" id="PF00246">
    <property type="entry name" value="Peptidase_M14"/>
    <property type="match status" value="1"/>
</dbReference>